<dbReference type="STRING" id="441112.SAMN04488094_105200"/>
<evidence type="ECO:0000313" key="1">
    <source>
        <dbReference type="EMBL" id="SFC50117.1"/>
    </source>
</evidence>
<dbReference type="Gene3D" id="3.40.630.30">
    <property type="match status" value="1"/>
</dbReference>
<sequence length="70" mass="7798">MGLHRVDLRVLSFNTRAIACYRACGFVHEGTEREAAFIDGEWHDDWIMGILSHEHARAPSDASDRKGSAG</sequence>
<name>A0A1I1JNF0_9RHOB</name>
<dbReference type="OrthoDB" id="336415at2"/>
<dbReference type="SUPFAM" id="SSF55729">
    <property type="entry name" value="Acyl-CoA N-acyltransferases (Nat)"/>
    <property type="match status" value="1"/>
</dbReference>
<accession>A0A1I1JNF0</accession>
<dbReference type="AlphaFoldDB" id="A0A1I1JNF0"/>
<dbReference type="Proteomes" id="UP000198728">
    <property type="component" value="Unassembled WGS sequence"/>
</dbReference>
<evidence type="ECO:0000313" key="2">
    <source>
        <dbReference type="Proteomes" id="UP000198728"/>
    </source>
</evidence>
<proteinExistence type="predicted"/>
<gene>
    <name evidence="1" type="ORF">SAMN04488094_105200</name>
</gene>
<reference evidence="1 2" key="1">
    <citation type="submission" date="2016-10" db="EMBL/GenBank/DDBJ databases">
        <authorList>
            <person name="de Groot N.N."/>
        </authorList>
    </citation>
    <scope>NUCLEOTIDE SEQUENCE [LARGE SCALE GENOMIC DNA]</scope>
    <source>
        <strain evidence="1 2">DSM 19548</strain>
    </source>
</reference>
<protein>
    <recommendedName>
        <fullName evidence="3">Acetyltransferase (GNAT) domain-containing protein</fullName>
    </recommendedName>
</protein>
<dbReference type="InterPro" id="IPR016181">
    <property type="entry name" value="Acyl_CoA_acyltransferase"/>
</dbReference>
<dbReference type="RefSeq" id="WP_093360755.1">
    <property type="nucleotide sequence ID" value="NZ_FOLG01000005.1"/>
</dbReference>
<dbReference type="EMBL" id="FOLG01000005">
    <property type="protein sequence ID" value="SFC50117.1"/>
    <property type="molecule type" value="Genomic_DNA"/>
</dbReference>
<keyword evidence="2" id="KW-1185">Reference proteome</keyword>
<evidence type="ECO:0008006" key="3">
    <source>
        <dbReference type="Google" id="ProtNLM"/>
    </source>
</evidence>
<organism evidence="1 2">
    <name type="scientific">Tropicimonas isoalkanivorans</name>
    <dbReference type="NCBI Taxonomy" id="441112"/>
    <lineage>
        <taxon>Bacteria</taxon>
        <taxon>Pseudomonadati</taxon>
        <taxon>Pseudomonadota</taxon>
        <taxon>Alphaproteobacteria</taxon>
        <taxon>Rhodobacterales</taxon>
        <taxon>Roseobacteraceae</taxon>
        <taxon>Tropicimonas</taxon>
    </lineage>
</organism>